<proteinExistence type="predicted"/>
<name>A0A8S3S426_MYTED</name>
<protein>
    <submittedName>
        <fullName evidence="2">Uncharacterized protein</fullName>
    </submittedName>
</protein>
<reference evidence="2" key="1">
    <citation type="submission" date="2021-03" db="EMBL/GenBank/DDBJ databases">
        <authorList>
            <person name="Bekaert M."/>
        </authorList>
    </citation>
    <scope>NUCLEOTIDE SEQUENCE</scope>
</reference>
<dbReference type="OrthoDB" id="6124172at2759"/>
<comment type="caution">
    <text evidence="2">The sequence shown here is derived from an EMBL/GenBank/DDBJ whole genome shotgun (WGS) entry which is preliminary data.</text>
</comment>
<feature type="region of interest" description="Disordered" evidence="1">
    <location>
        <begin position="135"/>
        <end position="158"/>
    </location>
</feature>
<organism evidence="2 3">
    <name type="scientific">Mytilus edulis</name>
    <name type="common">Blue mussel</name>
    <dbReference type="NCBI Taxonomy" id="6550"/>
    <lineage>
        <taxon>Eukaryota</taxon>
        <taxon>Metazoa</taxon>
        <taxon>Spiralia</taxon>
        <taxon>Lophotrochozoa</taxon>
        <taxon>Mollusca</taxon>
        <taxon>Bivalvia</taxon>
        <taxon>Autobranchia</taxon>
        <taxon>Pteriomorphia</taxon>
        <taxon>Mytilida</taxon>
        <taxon>Mytiloidea</taxon>
        <taxon>Mytilidae</taxon>
        <taxon>Mytilinae</taxon>
        <taxon>Mytilus</taxon>
    </lineage>
</organism>
<evidence type="ECO:0000313" key="2">
    <source>
        <dbReference type="EMBL" id="CAG2215341.1"/>
    </source>
</evidence>
<evidence type="ECO:0000256" key="1">
    <source>
        <dbReference type="SAM" id="MobiDB-lite"/>
    </source>
</evidence>
<dbReference type="EMBL" id="CAJPWZ010001441">
    <property type="protein sequence ID" value="CAG2215341.1"/>
    <property type="molecule type" value="Genomic_DNA"/>
</dbReference>
<dbReference type="Proteomes" id="UP000683360">
    <property type="component" value="Unassembled WGS sequence"/>
</dbReference>
<dbReference type="AlphaFoldDB" id="A0A8S3S426"/>
<gene>
    <name evidence="2" type="ORF">MEDL_29127</name>
</gene>
<feature type="compositionally biased region" description="Basic and acidic residues" evidence="1">
    <location>
        <begin position="146"/>
        <end position="158"/>
    </location>
</feature>
<sequence>MFASSDKTDSSVTWMTCFGKDIAANAETIAVMICAHLPTVYVDAIKSTRLTQWSCHKKNSRTDIAGIYNKGQTKHRTDTLRNIKPKISSASPTEKTANGNDSDQLHVAIDESDEKGVAKFCQMYDCDSYDSEVELEESNTNSFNRELLKNKEMNDRYS</sequence>
<accession>A0A8S3S426</accession>
<keyword evidence="3" id="KW-1185">Reference proteome</keyword>
<evidence type="ECO:0000313" key="3">
    <source>
        <dbReference type="Proteomes" id="UP000683360"/>
    </source>
</evidence>